<dbReference type="GO" id="GO:0031624">
    <property type="term" value="F:ubiquitin conjugating enzyme binding"/>
    <property type="evidence" value="ECO:0007669"/>
    <property type="project" value="TreeGrafter"/>
</dbReference>
<dbReference type="InterPro" id="IPR009060">
    <property type="entry name" value="UBA-like_sf"/>
</dbReference>
<dbReference type="EMBL" id="MU006363">
    <property type="protein sequence ID" value="KAF2844804.1"/>
    <property type="molecule type" value="Genomic_DNA"/>
</dbReference>
<dbReference type="SUPFAM" id="SSF46934">
    <property type="entry name" value="UBA-like"/>
    <property type="match status" value="1"/>
</dbReference>
<dbReference type="PANTHER" id="PTHR16461">
    <property type="entry name" value="TOLL-INTERACTING PROTEIN"/>
    <property type="match status" value="1"/>
</dbReference>
<feature type="compositionally biased region" description="Polar residues" evidence="1">
    <location>
        <begin position="238"/>
        <end position="254"/>
    </location>
</feature>
<dbReference type="Pfam" id="PF02845">
    <property type="entry name" value="CUE"/>
    <property type="match status" value="1"/>
</dbReference>
<evidence type="ECO:0000313" key="3">
    <source>
        <dbReference type="EMBL" id="KAF2844804.1"/>
    </source>
</evidence>
<accession>A0A6A7APY7</accession>
<dbReference type="GO" id="GO:0005737">
    <property type="term" value="C:cytoplasm"/>
    <property type="evidence" value="ECO:0007669"/>
    <property type="project" value="TreeGrafter"/>
</dbReference>
<feature type="compositionally biased region" description="Polar residues" evidence="1">
    <location>
        <begin position="204"/>
        <end position="214"/>
    </location>
</feature>
<feature type="domain" description="CUE" evidence="2">
    <location>
        <begin position="70"/>
        <end position="114"/>
    </location>
</feature>
<proteinExistence type="predicted"/>
<reference evidence="3" key="1">
    <citation type="submission" date="2020-01" db="EMBL/GenBank/DDBJ databases">
        <authorList>
            <consortium name="DOE Joint Genome Institute"/>
            <person name="Haridas S."/>
            <person name="Albert R."/>
            <person name="Binder M."/>
            <person name="Bloem J."/>
            <person name="Labutti K."/>
            <person name="Salamov A."/>
            <person name="Andreopoulos B."/>
            <person name="Baker S.E."/>
            <person name="Barry K."/>
            <person name="Bills G."/>
            <person name="Bluhm B.H."/>
            <person name="Cannon C."/>
            <person name="Castanera R."/>
            <person name="Culley D.E."/>
            <person name="Daum C."/>
            <person name="Ezra D."/>
            <person name="Gonzalez J.B."/>
            <person name="Henrissat B."/>
            <person name="Kuo A."/>
            <person name="Liang C."/>
            <person name="Lipzen A."/>
            <person name="Lutzoni F."/>
            <person name="Magnuson J."/>
            <person name="Mondo S."/>
            <person name="Nolan M."/>
            <person name="Ohm R."/>
            <person name="Pangilinan J."/>
            <person name="Park H.-J."/>
            <person name="Ramirez L."/>
            <person name="Alfaro M."/>
            <person name="Sun H."/>
            <person name="Tritt A."/>
            <person name="Yoshinaga Y."/>
            <person name="Zwiers L.-H."/>
            <person name="Turgeon B.G."/>
            <person name="Goodwin S.B."/>
            <person name="Spatafora J.W."/>
            <person name="Crous P.W."/>
            <person name="Grigoriev I.V."/>
        </authorList>
    </citation>
    <scope>NUCLEOTIDE SEQUENCE</scope>
    <source>
        <strain evidence="3">IPT5</strain>
    </source>
</reference>
<dbReference type="PANTHER" id="PTHR16461:SF5">
    <property type="entry name" value="TOLL-INTERACTING PROTEIN"/>
    <property type="match status" value="1"/>
</dbReference>
<protein>
    <recommendedName>
        <fullName evidence="2">CUE domain-containing protein</fullName>
    </recommendedName>
</protein>
<feature type="region of interest" description="Disordered" evidence="1">
    <location>
        <begin position="390"/>
        <end position="430"/>
    </location>
</feature>
<keyword evidence="4" id="KW-1185">Reference proteome</keyword>
<feature type="compositionally biased region" description="Basic and acidic residues" evidence="1">
    <location>
        <begin position="1"/>
        <end position="11"/>
    </location>
</feature>
<organism evidence="3 4">
    <name type="scientific">Plenodomus tracheiphilus IPT5</name>
    <dbReference type="NCBI Taxonomy" id="1408161"/>
    <lineage>
        <taxon>Eukaryota</taxon>
        <taxon>Fungi</taxon>
        <taxon>Dikarya</taxon>
        <taxon>Ascomycota</taxon>
        <taxon>Pezizomycotina</taxon>
        <taxon>Dothideomycetes</taxon>
        <taxon>Pleosporomycetidae</taxon>
        <taxon>Pleosporales</taxon>
        <taxon>Pleosporineae</taxon>
        <taxon>Leptosphaeriaceae</taxon>
        <taxon>Plenodomus</taxon>
    </lineage>
</organism>
<name>A0A6A7APY7_9PLEO</name>
<dbReference type="GO" id="GO:0006511">
    <property type="term" value="P:ubiquitin-dependent protein catabolic process"/>
    <property type="evidence" value="ECO:0007669"/>
    <property type="project" value="TreeGrafter"/>
</dbReference>
<feature type="compositionally biased region" description="Pro residues" evidence="1">
    <location>
        <begin position="122"/>
        <end position="131"/>
    </location>
</feature>
<dbReference type="CDD" id="cd14372">
    <property type="entry name" value="CUE_Cue5p_like"/>
    <property type="match status" value="1"/>
</dbReference>
<dbReference type="InterPro" id="IPR041807">
    <property type="entry name" value="Cue5/Don1_CUE"/>
</dbReference>
<dbReference type="Proteomes" id="UP000799423">
    <property type="component" value="Unassembled WGS sequence"/>
</dbReference>
<feature type="compositionally biased region" description="Basic and acidic residues" evidence="1">
    <location>
        <begin position="163"/>
        <end position="203"/>
    </location>
</feature>
<dbReference type="PROSITE" id="PS51140">
    <property type="entry name" value="CUE"/>
    <property type="match status" value="1"/>
</dbReference>
<dbReference type="OrthoDB" id="9942608at2759"/>
<dbReference type="Gene3D" id="1.10.8.10">
    <property type="entry name" value="DNA helicase RuvA subunit, C-terminal domain"/>
    <property type="match status" value="1"/>
</dbReference>
<dbReference type="InterPro" id="IPR003892">
    <property type="entry name" value="CUE"/>
</dbReference>
<dbReference type="GO" id="GO:0043130">
    <property type="term" value="F:ubiquitin binding"/>
    <property type="evidence" value="ECO:0007669"/>
    <property type="project" value="InterPro"/>
</dbReference>
<dbReference type="AlphaFoldDB" id="A0A6A7APY7"/>
<evidence type="ECO:0000256" key="1">
    <source>
        <dbReference type="SAM" id="MobiDB-lite"/>
    </source>
</evidence>
<sequence>MSEKPSAEKPLESPTTARELDFDDDDDAPNTSTHEPVASPPPVSKSPKPAVHFNEEATEIPPPKPPRPVDPQVQAQNTLIEAFPGIDNNVIKAVLVASGGKVEPAFNALLSMSDPSFKAEETPPPQPPRPQPRSQLEQDEIYARQLAEHYQAQAGHGGQGPRRQGDDPRRQQRPGEPDREHSFFDDDLPEIRKNIEQGFKETQKTVTSWITNFTKKLDGEPDNYDQYGNPVQPDRPSGQPSQQRQNFGASQSDQLYGIRKSTEARRSADHNRYDADNRVLGDDFAQLELRDNESQAQRQSTRSPANPNLFKPTPVAPPQSGPVDEVDALYRNPSPNNQSGPGKSGGKKWQPLTSVAPHPEPDDHDPFSLGDSDDEDAKIKDINAEATERLKNAAQSKEGSTATAELKPAERSGSVGHKDATAEALLKEAK</sequence>
<evidence type="ECO:0000259" key="2">
    <source>
        <dbReference type="PROSITE" id="PS51140"/>
    </source>
</evidence>
<feature type="compositionally biased region" description="Basic and acidic residues" evidence="1">
    <location>
        <begin position="260"/>
        <end position="281"/>
    </location>
</feature>
<dbReference type="FunFam" id="1.10.8.10:FF:000064">
    <property type="entry name" value="Similar to CUE domain-containing protein"/>
    <property type="match status" value="1"/>
</dbReference>
<feature type="region of interest" description="Disordered" evidence="1">
    <location>
        <begin position="1"/>
        <end position="87"/>
    </location>
</feature>
<evidence type="ECO:0000313" key="4">
    <source>
        <dbReference type="Proteomes" id="UP000799423"/>
    </source>
</evidence>
<gene>
    <name evidence="3" type="ORF">T440DRAFT_523204</name>
</gene>
<feature type="compositionally biased region" description="Polar residues" evidence="1">
    <location>
        <begin position="393"/>
        <end position="403"/>
    </location>
</feature>
<feature type="compositionally biased region" description="Pro residues" evidence="1">
    <location>
        <begin position="60"/>
        <end position="69"/>
    </location>
</feature>
<feature type="compositionally biased region" description="Polar residues" evidence="1">
    <location>
        <begin position="294"/>
        <end position="306"/>
    </location>
</feature>
<dbReference type="SMART" id="SM00546">
    <property type="entry name" value="CUE"/>
    <property type="match status" value="1"/>
</dbReference>
<feature type="compositionally biased region" description="Basic and acidic residues" evidence="1">
    <location>
        <begin position="416"/>
        <end position="430"/>
    </location>
</feature>
<feature type="region of interest" description="Disordered" evidence="1">
    <location>
        <begin position="113"/>
        <end position="378"/>
    </location>
</feature>